<keyword evidence="3" id="KW-1185">Reference proteome</keyword>
<feature type="transmembrane region" description="Helical" evidence="1">
    <location>
        <begin position="21"/>
        <end position="38"/>
    </location>
</feature>
<dbReference type="PANTHER" id="PTHR31061">
    <property type="entry name" value="LD22376P"/>
    <property type="match status" value="1"/>
</dbReference>
<dbReference type="PATRIC" id="fig|1212489.4.peg.409"/>
<evidence type="ECO:0000313" key="3">
    <source>
        <dbReference type="Proteomes" id="UP000054736"/>
    </source>
</evidence>
<proteinExistence type="predicted"/>
<accession>A0A0W0TBQ9</accession>
<dbReference type="EMBL" id="LNXY01000003">
    <property type="protein sequence ID" value="KTC93025.1"/>
    <property type="molecule type" value="Genomic_DNA"/>
</dbReference>
<gene>
    <name evidence="2" type="ORF">Ldro_0396</name>
</gene>
<feature type="transmembrane region" description="Helical" evidence="1">
    <location>
        <begin position="147"/>
        <end position="166"/>
    </location>
</feature>
<feature type="transmembrane region" description="Helical" evidence="1">
    <location>
        <begin position="204"/>
        <end position="224"/>
    </location>
</feature>
<dbReference type="OrthoDB" id="9788724at2"/>
<name>A0A0W0TBQ9_9GAMM</name>
<dbReference type="EC" id="2.3.1.78" evidence="2"/>
<keyword evidence="1" id="KW-0812">Transmembrane</keyword>
<organism evidence="2 3">
    <name type="scientific">Legionella drozanskii LLAP-1</name>
    <dbReference type="NCBI Taxonomy" id="1212489"/>
    <lineage>
        <taxon>Bacteria</taxon>
        <taxon>Pseudomonadati</taxon>
        <taxon>Pseudomonadota</taxon>
        <taxon>Gammaproteobacteria</taxon>
        <taxon>Legionellales</taxon>
        <taxon>Legionellaceae</taxon>
        <taxon>Legionella</taxon>
    </lineage>
</organism>
<feature type="transmembrane region" description="Helical" evidence="1">
    <location>
        <begin position="236"/>
        <end position="254"/>
    </location>
</feature>
<feature type="transmembrane region" description="Helical" evidence="1">
    <location>
        <begin position="58"/>
        <end position="76"/>
    </location>
</feature>
<dbReference type="STRING" id="1212489.Ldro_0396"/>
<evidence type="ECO:0000313" key="2">
    <source>
        <dbReference type="EMBL" id="KTC93025.1"/>
    </source>
</evidence>
<dbReference type="Proteomes" id="UP000054736">
    <property type="component" value="Unassembled WGS sequence"/>
</dbReference>
<dbReference type="RefSeq" id="WP_058494750.1">
    <property type="nucleotide sequence ID" value="NZ_CAAAIU010000003.1"/>
</dbReference>
<feature type="transmembrane region" description="Helical" evidence="1">
    <location>
        <begin position="305"/>
        <end position="327"/>
    </location>
</feature>
<feature type="transmembrane region" description="Helical" evidence="1">
    <location>
        <begin position="352"/>
        <end position="371"/>
    </location>
</feature>
<comment type="caution">
    <text evidence="2">The sequence shown here is derived from an EMBL/GenBank/DDBJ whole genome shotgun (WGS) entry which is preliminary data.</text>
</comment>
<keyword evidence="2" id="KW-0808">Transferase</keyword>
<dbReference type="AlphaFoldDB" id="A0A0W0TBQ9"/>
<evidence type="ECO:0000256" key="1">
    <source>
        <dbReference type="SAM" id="Phobius"/>
    </source>
</evidence>
<dbReference type="PANTHER" id="PTHR31061:SF24">
    <property type="entry name" value="LD22376P"/>
    <property type="match status" value="1"/>
</dbReference>
<keyword evidence="2" id="KW-0012">Acyltransferase</keyword>
<keyword evidence="1" id="KW-0472">Membrane</keyword>
<feature type="transmembrane region" description="Helical" evidence="1">
    <location>
        <begin position="97"/>
        <end position="115"/>
    </location>
</feature>
<feature type="transmembrane region" description="Helical" evidence="1">
    <location>
        <begin position="266"/>
        <end position="284"/>
    </location>
</feature>
<protein>
    <submittedName>
        <fullName evidence="2">Putative Heparan-alpha-glucosaminide N-acetyltransferase</fullName>
        <ecNumber evidence="2">2.3.1.78</ecNumber>
    </submittedName>
</protein>
<sequence length="379" mass="43285">MSSSTKTTQENKFSRLLSLDVFRGMTIALMILVNSPGNRTAYSWLEHSSWNGCTLADLVFPWFIFIVGVASVFSLSKASELDHLSSQQLFIKILKRSLLIFFIGLLLNALPYFHFSTFRVYGVLQRIAICYFVGSLLFLTTRMETQALIMALLLVVYWLIMILANVPGYGADNLTFEGNFAAYVDRLIFSPAHLYGKFYDPEGLLSTLPAIATALLGNLTGFWLRSRYTRRKKLEGLWVSGFIALILGWYWGIWFPINKTLWTSSYVLWTGGWALVILALCYWLNDVKGWKTWSKPFEIFGANALAVYFLHIFFLKIQTIIIVNRAADGLPETLKMGITKALFGWASPENASLLYAISYTLFWLFILSILYRKKIFIKI</sequence>
<dbReference type="GO" id="GO:0015019">
    <property type="term" value="F:heparan-alpha-glucosaminide N-acetyltransferase activity"/>
    <property type="evidence" value="ECO:0007669"/>
    <property type="project" value="UniProtKB-EC"/>
</dbReference>
<reference evidence="2 3" key="1">
    <citation type="submission" date="2015-11" db="EMBL/GenBank/DDBJ databases">
        <title>Genomic analysis of 38 Legionella species identifies large and diverse effector repertoires.</title>
        <authorList>
            <person name="Burstein D."/>
            <person name="Amaro F."/>
            <person name="Zusman T."/>
            <person name="Lifshitz Z."/>
            <person name="Cohen O."/>
            <person name="Gilbert J.A."/>
            <person name="Pupko T."/>
            <person name="Shuman H.A."/>
            <person name="Segal G."/>
        </authorList>
    </citation>
    <scope>NUCLEOTIDE SEQUENCE [LARGE SCALE GENOMIC DNA]</scope>
    <source>
        <strain evidence="2 3">ATCC 700990</strain>
    </source>
</reference>
<feature type="transmembrane region" description="Helical" evidence="1">
    <location>
        <begin position="121"/>
        <end position="140"/>
    </location>
</feature>
<keyword evidence="1" id="KW-1133">Transmembrane helix</keyword>